<keyword evidence="1" id="KW-0378">Hydrolase</keyword>
<reference evidence="1 2" key="1">
    <citation type="submission" date="2023-07" db="EMBL/GenBank/DDBJ databases">
        <title>Genomic Encyclopedia of Type Strains, Phase IV (KMG-IV): sequencing the most valuable type-strain genomes for metagenomic binning, comparative biology and taxonomic classification.</title>
        <authorList>
            <person name="Goeker M."/>
        </authorList>
    </citation>
    <scope>NUCLEOTIDE SEQUENCE [LARGE SCALE GENOMIC DNA]</scope>
    <source>
        <strain evidence="1 2">DSM 23948</strain>
    </source>
</reference>
<dbReference type="CDD" id="cd07067">
    <property type="entry name" value="HP_PGM_like"/>
    <property type="match status" value="1"/>
</dbReference>
<dbReference type="InterPro" id="IPR029033">
    <property type="entry name" value="His_PPase_superfam"/>
</dbReference>
<dbReference type="Pfam" id="PF00300">
    <property type="entry name" value="His_Phos_1"/>
    <property type="match status" value="1"/>
</dbReference>
<name>A0ABT9V405_9BACL</name>
<proteinExistence type="predicted"/>
<evidence type="ECO:0000313" key="2">
    <source>
        <dbReference type="Proteomes" id="UP001231362"/>
    </source>
</evidence>
<gene>
    <name evidence="1" type="ORF">J2S07_001979</name>
</gene>
<dbReference type="PANTHER" id="PTHR48100:SF1">
    <property type="entry name" value="HISTIDINE PHOSPHATASE FAMILY PROTEIN-RELATED"/>
    <property type="match status" value="1"/>
</dbReference>
<dbReference type="Proteomes" id="UP001231362">
    <property type="component" value="Unassembled WGS sequence"/>
</dbReference>
<comment type="caution">
    <text evidence="1">The sequence shown here is derived from an EMBL/GenBank/DDBJ whole genome shotgun (WGS) entry which is preliminary data.</text>
</comment>
<accession>A0ABT9V405</accession>
<dbReference type="InterPro" id="IPR050275">
    <property type="entry name" value="PGM_Phosphatase"/>
</dbReference>
<dbReference type="RefSeq" id="WP_307150205.1">
    <property type="nucleotide sequence ID" value="NZ_JAUSTU010000008.1"/>
</dbReference>
<dbReference type="SMART" id="SM00855">
    <property type="entry name" value="PGAM"/>
    <property type="match status" value="1"/>
</dbReference>
<dbReference type="SUPFAM" id="SSF53254">
    <property type="entry name" value="Phosphoglycerate mutase-like"/>
    <property type="match status" value="1"/>
</dbReference>
<protein>
    <submittedName>
        <fullName evidence="1">Alpha-ribazole phosphatase</fullName>
        <ecNumber evidence="1">3.1.3.73</ecNumber>
    </submittedName>
</protein>
<dbReference type="InterPro" id="IPR013078">
    <property type="entry name" value="His_Pase_superF_clade-1"/>
</dbReference>
<organism evidence="1 2">
    <name type="scientific">Anoxybacillus andreesenii</name>
    <dbReference type="NCBI Taxonomy" id="1325932"/>
    <lineage>
        <taxon>Bacteria</taxon>
        <taxon>Bacillati</taxon>
        <taxon>Bacillota</taxon>
        <taxon>Bacilli</taxon>
        <taxon>Bacillales</taxon>
        <taxon>Anoxybacillaceae</taxon>
        <taxon>Anoxybacillus</taxon>
    </lineage>
</organism>
<dbReference type="Gene3D" id="3.40.50.1240">
    <property type="entry name" value="Phosphoglycerate mutase-like"/>
    <property type="match status" value="1"/>
</dbReference>
<dbReference type="EC" id="3.1.3.73" evidence="1"/>
<dbReference type="EMBL" id="JAUSTU010000008">
    <property type="protein sequence ID" value="MDQ0155674.1"/>
    <property type="molecule type" value="Genomic_DNA"/>
</dbReference>
<dbReference type="PANTHER" id="PTHR48100">
    <property type="entry name" value="BROAD-SPECIFICITY PHOSPHATASE YOR283W-RELATED"/>
    <property type="match status" value="1"/>
</dbReference>
<keyword evidence="2" id="KW-1185">Reference proteome</keyword>
<dbReference type="GO" id="GO:0043755">
    <property type="term" value="F:alpha-ribazole phosphatase activity"/>
    <property type="evidence" value="ECO:0007669"/>
    <property type="project" value="UniProtKB-EC"/>
</dbReference>
<evidence type="ECO:0000313" key="1">
    <source>
        <dbReference type="EMBL" id="MDQ0155674.1"/>
    </source>
</evidence>
<sequence>MDDIVVITLFRHGLTEGNKRRAYMGWNDSPLSEEAVTQLTAIKLEPSHYDYFISSDLNRCLATMKLLFPEVSPEKYTEFRELHFGDFQEKTYEDLKKDKAYQLWLKDSFQYSPPNGESFVQFAERIDKGWDRLVHQILVNHIRNPFIVTHGGVIKYILQQYAPNEKDFWDWHVTHGNGYELSFQLDQLRRGERCISLREVPSMENENG</sequence>